<evidence type="ECO:0000259" key="1">
    <source>
        <dbReference type="Pfam" id="PF12770"/>
    </source>
</evidence>
<dbReference type="PANTHER" id="PTHR10098:SF112">
    <property type="entry name" value="SLR0380 PROTEIN"/>
    <property type="match status" value="1"/>
</dbReference>
<dbReference type="Proteomes" id="UP000620559">
    <property type="component" value="Unassembled WGS sequence"/>
</dbReference>
<dbReference type="EMBL" id="JADEWL010000172">
    <property type="protein sequence ID" value="MBE9216485.1"/>
    <property type="molecule type" value="Genomic_DNA"/>
</dbReference>
<sequence length="924" mass="105761">MRYQKWLSTIILFALAVLFTFIPVLAPKADAEYIYQDIYDSTYIAQNEINPQNLLDKGKILHDAGKFNDAIAVLKQAVQVFKNQGNQIKQAIALSNLSLTYKQIGEYQQALSYIIQSRTLLENQPDYQQSKHKLQVFAQIIDIQANLQLTLGKPLLALDNWKQATTIYQRVNFKDEKIRSLINQNLALQALGRYRQAHKILAELLPELDKQPASMIKVTALRSFGDVQLHLGEIDASLNTLQQSYKIAQEIKLNFNFNEYNTQISEILLSLGNAQRAKGNRLHYRLQNTTNFAKIAPLFYVSKPISPEVRKLYQQAVKTYEKTINISTLPVIKVKAQLNLLSILIELEEFLNAGKLYSQLQLIIDKLPISETSINSRIHLAENLLFLKQISPNNAPEWQDIAQIIAVAIKQAEILEDTRLQSYGMGVLGSVYLQTNNLNYAQQLSEKAVNLALAIDAKDIAYLWQWQLGYIYKVQNNITESLNYYSQAVNNINDLRSDLLILHPDIQFSFRDNVEPVYRQLVDLLLQSPNFQNINQTNLNQKNLKQARDVIEALQLREIENYFQEACLQAKPEIIDTVVDQSDTTAAVIYPIILENRLEIILKLPNQNQFNHYTTFIPANEVEETLEKLQYSLRQPEQINQVKKISAKVYNWLIRPLEVDLEKHNIETLVFVLDGNFKNIPMAVLYDNNVSGKAPKYLIEKYAIALTPGLQMLKPKPLQQQDLNILMAGVTEKRLIENKEFNPLINVQFELQKIQSQIPNNKKLLNQSFTDINLEKQINSAKYTVVHIATHGNFSSNLEETYILAWNKLLKLKDLERLFQINTNTDSQTIQLLVLSACQTADGDKRATLGLSGIAIRAGARSTLATLWAVEDKSTAEFMSQFYQELLNNKFNKVKALQQAQIKLLKNTELPMIWSPYVLIGNWL</sequence>
<dbReference type="Pfam" id="PF13424">
    <property type="entry name" value="TPR_12"/>
    <property type="match status" value="1"/>
</dbReference>
<dbReference type="SUPFAM" id="SSF48452">
    <property type="entry name" value="TPR-like"/>
    <property type="match status" value="2"/>
</dbReference>
<dbReference type="InterPro" id="IPR019734">
    <property type="entry name" value="TPR_rpt"/>
</dbReference>
<feature type="domain" description="CHAT" evidence="1">
    <location>
        <begin position="645"/>
        <end position="922"/>
    </location>
</feature>
<evidence type="ECO:0000313" key="2">
    <source>
        <dbReference type="EMBL" id="MBE9216485.1"/>
    </source>
</evidence>
<name>A0A8J7F8Y9_9CYAN</name>
<reference evidence="2" key="1">
    <citation type="submission" date="2020-10" db="EMBL/GenBank/DDBJ databases">
        <authorList>
            <person name="Castelo-Branco R."/>
            <person name="Eusebio N."/>
            <person name="Adriana R."/>
            <person name="Vieira A."/>
            <person name="Brugerolle De Fraissinette N."/>
            <person name="Rezende De Castro R."/>
            <person name="Schneider M.P."/>
            <person name="Vasconcelos V."/>
            <person name="Leao P.N."/>
        </authorList>
    </citation>
    <scope>NUCLEOTIDE SEQUENCE</scope>
    <source>
        <strain evidence="2">LEGE 06105</strain>
    </source>
</reference>
<protein>
    <submittedName>
        <fullName evidence="2">CHAT domain-containing protein</fullName>
    </submittedName>
</protein>
<keyword evidence="3" id="KW-1185">Reference proteome</keyword>
<dbReference type="RefSeq" id="WP_193925069.1">
    <property type="nucleotide sequence ID" value="NZ_JADEWL010000172.1"/>
</dbReference>
<dbReference type="Gene3D" id="1.25.40.10">
    <property type="entry name" value="Tetratricopeptide repeat domain"/>
    <property type="match status" value="2"/>
</dbReference>
<proteinExistence type="predicted"/>
<dbReference type="Pfam" id="PF12770">
    <property type="entry name" value="CHAT"/>
    <property type="match status" value="1"/>
</dbReference>
<dbReference type="InterPro" id="IPR011990">
    <property type="entry name" value="TPR-like_helical_dom_sf"/>
</dbReference>
<dbReference type="PANTHER" id="PTHR10098">
    <property type="entry name" value="RAPSYN-RELATED"/>
    <property type="match status" value="1"/>
</dbReference>
<comment type="caution">
    <text evidence="2">The sequence shown here is derived from an EMBL/GenBank/DDBJ whole genome shotgun (WGS) entry which is preliminary data.</text>
</comment>
<organism evidence="2 3">
    <name type="scientific">Plectonema cf. radiosum LEGE 06105</name>
    <dbReference type="NCBI Taxonomy" id="945769"/>
    <lineage>
        <taxon>Bacteria</taxon>
        <taxon>Bacillati</taxon>
        <taxon>Cyanobacteriota</taxon>
        <taxon>Cyanophyceae</taxon>
        <taxon>Oscillatoriophycideae</taxon>
        <taxon>Oscillatoriales</taxon>
        <taxon>Microcoleaceae</taxon>
        <taxon>Plectonema</taxon>
    </lineage>
</organism>
<evidence type="ECO:0000313" key="3">
    <source>
        <dbReference type="Proteomes" id="UP000620559"/>
    </source>
</evidence>
<dbReference type="AlphaFoldDB" id="A0A8J7F8Y9"/>
<dbReference type="SMART" id="SM00028">
    <property type="entry name" value="TPR"/>
    <property type="match status" value="5"/>
</dbReference>
<dbReference type="InterPro" id="IPR024983">
    <property type="entry name" value="CHAT_dom"/>
</dbReference>
<gene>
    <name evidence="2" type="ORF">IQ247_28140</name>
</gene>
<accession>A0A8J7F8Y9</accession>